<comment type="caution">
    <text evidence="5">The sequence shown here is derived from an EMBL/GenBank/DDBJ whole genome shotgun (WGS) entry which is preliminary data.</text>
</comment>
<keyword evidence="1" id="KW-0479">Metal-binding</keyword>
<dbReference type="Gene3D" id="3.30.420.10">
    <property type="entry name" value="Ribonuclease H-like superfamily/Ribonuclease H"/>
    <property type="match status" value="1"/>
</dbReference>
<evidence type="ECO:0000259" key="4">
    <source>
        <dbReference type="PROSITE" id="PS50158"/>
    </source>
</evidence>
<keyword evidence="2" id="KW-0378">Hydrolase</keyword>
<evidence type="ECO:0000256" key="1">
    <source>
        <dbReference type="ARBA" id="ARBA00022723"/>
    </source>
</evidence>
<organism evidence="5">
    <name type="scientific">Tanacetum cinerariifolium</name>
    <name type="common">Dalmatian daisy</name>
    <name type="synonym">Chrysanthemum cinerariifolium</name>
    <dbReference type="NCBI Taxonomy" id="118510"/>
    <lineage>
        <taxon>Eukaryota</taxon>
        <taxon>Viridiplantae</taxon>
        <taxon>Streptophyta</taxon>
        <taxon>Embryophyta</taxon>
        <taxon>Tracheophyta</taxon>
        <taxon>Spermatophyta</taxon>
        <taxon>Magnoliopsida</taxon>
        <taxon>eudicotyledons</taxon>
        <taxon>Gunneridae</taxon>
        <taxon>Pentapetalae</taxon>
        <taxon>asterids</taxon>
        <taxon>campanulids</taxon>
        <taxon>Asterales</taxon>
        <taxon>Asteraceae</taxon>
        <taxon>Asteroideae</taxon>
        <taxon>Anthemideae</taxon>
        <taxon>Anthemidinae</taxon>
        <taxon>Tanacetum</taxon>
    </lineage>
</organism>
<dbReference type="InterPro" id="IPR036397">
    <property type="entry name" value="RNaseH_sf"/>
</dbReference>
<dbReference type="AlphaFoldDB" id="A0A6L2KWP9"/>
<evidence type="ECO:0000256" key="2">
    <source>
        <dbReference type="ARBA" id="ARBA00022801"/>
    </source>
</evidence>
<keyword evidence="3" id="KW-0863">Zinc-finger</keyword>
<dbReference type="InterPro" id="IPR013103">
    <property type="entry name" value="RVT_2"/>
</dbReference>
<dbReference type="InterPro" id="IPR012337">
    <property type="entry name" value="RNaseH-like_sf"/>
</dbReference>
<feature type="domain" description="CCHC-type" evidence="4">
    <location>
        <begin position="25"/>
        <end position="40"/>
    </location>
</feature>
<dbReference type="Pfam" id="PF07727">
    <property type="entry name" value="RVT_2"/>
    <property type="match status" value="1"/>
</dbReference>
<dbReference type="InterPro" id="IPR039537">
    <property type="entry name" value="Retrotran_Ty1/copia-like"/>
</dbReference>
<dbReference type="GO" id="GO:0003676">
    <property type="term" value="F:nucleic acid binding"/>
    <property type="evidence" value="ECO:0007669"/>
    <property type="project" value="InterPro"/>
</dbReference>
<dbReference type="GO" id="GO:0008270">
    <property type="term" value="F:zinc ion binding"/>
    <property type="evidence" value="ECO:0007669"/>
    <property type="project" value="UniProtKB-KW"/>
</dbReference>
<dbReference type="InterPro" id="IPR036875">
    <property type="entry name" value="Znf_CCHC_sf"/>
</dbReference>
<accession>A0A6L2KWP9</accession>
<dbReference type="SMART" id="SM00343">
    <property type="entry name" value="ZnF_C2HC"/>
    <property type="match status" value="1"/>
</dbReference>
<protein>
    <submittedName>
        <fullName evidence="5">Gag-Pol polyprotein</fullName>
    </submittedName>
</protein>
<dbReference type="Pfam" id="PF25597">
    <property type="entry name" value="SH3_retrovirus"/>
    <property type="match status" value="1"/>
</dbReference>
<dbReference type="InterPro" id="IPR001878">
    <property type="entry name" value="Znf_CCHC"/>
</dbReference>
<name>A0A6L2KWP9_TANCI</name>
<keyword evidence="3" id="KW-0862">Zinc</keyword>
<gene>
    <name evidence="5" type="ORF">Tci_026069</name>
</gene>
<sequence length="743" mass="85074">MTVGSSRPYTSGSSGTSRKHRVIVCYNCKGKGHMSKQCTKPKRKRDKQWFKDKVLLVQAHANGQVLQEEELEFLADPWIAETSSTQYVVTNNDAYQADDLDAYDSDYDELNSTKIALMANLELALEKQFFYDHSTRQALGFQNPCYLKRAQQLKPKLYDGSVIQKTDAIVIHDSEETLMLEDKSRSKMLQKQNDLIIFEKKFITKPVDYATLNQLSKDFETCFVPQTELSAEQAFLSRYSVQSEEPNLSSCTTIVEVPNELPKGNMVNSSLKKLKFHLASFDMVVKERTTATTITEGTLSHLNFDYINLLSKKEFVIGLPKLKYVKDQLCSPCELSKAKRSSFKSKAVSSSKGRLNWLHMDLCGPMRVPSINGKKYILVIVDDYSRYTWTLYLHKIKEKGDQCIMVGYSTQSKGYHVYNKRTRMIVKSIHIRFDEIKEVSETSVANNTSGLVPQRQKAFDYDNPGLVPQRQDVYSLVDANVPSQQELDILFGPLYDEFFNAGEQLQDDEFTNPFCAPAQEEAESSSHNVGNSNVPTFNQPQVSEHRWTKDHRLEQVHGNPSRPVQTRQQLATDPETYMYALTVSTAELKNIKEAMADSAWIEVMQEELHQLNRLQVWELVDKPFGKLIIRLKWLWKNKKDEDQTVIRNKARLVAKGYAQDEGIDFEESFAPVARLEAVWIFIAYAAHKSFPIYQMDVKTAFLNGPLKEEVYVAQSNGFVDPDHLEKVYRLRKALYGLKQAPKA</sequence>
<dbReference type="PANTHER" id="PTHR42648">
    <property type="entry name" value="TRANSPOSASE, PUTATIVE-RELATED"/>
    <property type="match status" value="1"/>
</dbReference>
<dbReference type="EMBL" id="BKCJ010003275">
    <property type="protein sequence ID" value="GEU54091.1"/>
    <property type="molecule type" value="Genomic_DNA"/>
</dbReference>
<proteinExistence type="predicted"/>
<evidence type="ECO:0000256" key="3">
    <source>
        <dbReference type="PROSITE-ProRule" id="PRU00047"/>
    </source>
</evidence>
<dbReference type="GO" id="GO:0016787">
    <property type="term" value="F:hydrolase activity"/>
    <property type="evidence" value="ECO:0007669"/>
    <property type="project" value="UniProtKB-KW"/>
</dbReference>
<dbReference type="SUPFAM" id="SSF53098">
    <property type="entry name" value="Ribonuclease H-like"/>
    <property type="match status" value="1"/>
</dbReference>
<dbReference type="InterPro" id="IPR057670">
    <property type="entry name" value="SH3_retrovirus"/>
</dbReference>
<dbReference type="Pfam" id="PF00098">
    <property type="entry name" value="zf-CCHC"/>
    <property type="match status" value="1"/>
</dbReference>
<dbReference type="SUPFAM" id="SSF57756">
    <property type="entry name" value="Retrovirus zinc finger-like domains"/>
    <property type="match status" value="1"/>
</dbReference>
<dbReference type="PANTHER" id="PTHR42648:SF21">
    <property type="entry name" value="CYSTEINE-RICH RLK (RECEPTOR-LIKE PROTEIN KINASE) 8"/>
    <property type="match status" value="1"/>
</dbReference>
<dbReference type="PROSITE" id="PS50158">
    <property type="entry name" value="ZF_CCHC"/>
    <property type="match status" value="1"/>
</dbReference>
<reference evidence="5" key="1">
    <citation type="journal article" date="2019" name="Sci. Rep.">
        <title>Draft genome of Tanacetum cinerariifolium, the natural source of mosquito coil.</title>
        <authorList>
            <person name="Yamashiro T."/>
            <person name="Shiraishi A."/>
            <person name="Satake H."/>
            <person name="Nakayama K."/>
        </authorList>
    </citation>
    <scope>NUCLEOTIDE SEQUENCE</scope>
</reference>
<dbReference type="Gene3D" id="4.10.60.10">
    <property type="entry name" value="Zinc finger, CCHC-type"/>
    <property type="match status" value="1"/>
</dbReference>
<evidence type="ECO:0000313" key="5">
    <source>
        <dbReference type="EMBL" id="GEU54091.1"/>
    </source>
</evidence>